<name>A0A822AM11_9BILA</name>
<accession>A0A822AM11</accession>
<evidence type="ECO:0000313" key="1">
    <source>
        <dbReference type="EMBL" id="CAF5001639.1"/>
    </source>
</evidence>
<protein>
    <submittedName>
        <fullName evidence="1">Uncharacterized protein</fullName>
    </submittedName>
</protein>
<comment type="caution">
    <text evidence="1">The sequence shown here is derived from an EMBL/GenBank/DDBJ whole genome shotgun (WGS) entry which is preliminary data.</text>
</comment>
<feature type="non-terminal residue" evidence="1">
    <location>
        <position position="1"/>
    </location>
</feature>
<dbReference type="Proteomes" id="UP000663848">
    <property type="component" value="Unassembled WGS sequence"/>
</dbReference>
<gene>
    <name evidence="1" type="ORF">QYT958_LOCUS38184</name>
</gene>
<dbReference type="EMBL" id="CAJOBR010033058">
    <property type="protein sequence ID" value="CAF5001639.1"/>
    <property type="molecule type" value="Genomic_DNA"/>
</dbReference>
<sequence length="43" mass="4747">EGVDYETAVITGLLTAGDTQNQEEVKMIDTVNNDQEHVEGRAR</sequence>
<reference evidence="1" key="1">
    <citation type="submission" date="2021-02" db="EMBL/GenBank/DDBJ databases">
        <authorList>
            <person name="Nowell W R."/>
        </authorList>
    </citation>
    <scope>NUCLEOTIDE SEQUENCE</scope>
</reference>
<proteinExistence type="predicted"/>
<dbReference type="AlphaFoldDB" id="A0A822AM11"/>
<organism evidence="1 2">
    <name type="scientific">Rotaria socialis</name>
    <dbReference type="NCBI Taxonomy" id="392032"/>
    <lineage>
        <taxon>Eukaryota</taxon>
        <taxon>Metazoa</taxon>
        <taxon>Spiralia</taxon>
        <taxon>Gnathifera</taxon>
        <taxon>Rotifera</taxon>
        <taxon>Eurotatoria</taxon>
        <taxon>Bdelloidea</taxon>
        <taxon>Philodinida</taxon>
        <taxon>Philodinidae</taxon>
        <taxon>Rotaria</taxon>
    </lineage>
</organism>
<evidence type="ECO:0000313" key="2">
    <source>
        <dbReference type="Proteomes" id="UP000663848"/>
    </source>
</evidence>